<dbReference type="AlphaFoldDB" id="A0AAV4PVH9"/>
<accession>A0AAV4PVH9</accession>
<evidence type="ECO:0000313" key="2">
    <source>
        <dbReference type="EMBL" id="GIY00162.1"/>
    </source>
</evidence>
<sequence>MTALCLLLLQKQPFLSEDGGTHYYFTELKLSFLLSQKLHFSTEWGAFICQKDPFSQSYLCSAGWFIRDIIAFGMMGQDKAGKRTIPPANGRTRFTEPAAR</sequence>
<organism evidence="2 3">
    <name type="scientific">Caerostris darwini</name>
    <dbReference type="NCBI Taxonomy" id="1538125"/>
    <lineage>
        <taxon>Eukaryota</taxon>
        <taxon>Metazoa</taxon>
        <taxon>Ecdysozoa</taxon>
        <taxon>Arthropoda</taxon>
        <taxon>Chelicerata</taxon>
        <taxon>Arachnida</taxon>
        <taxon>Araneae</taxon>
        <taxon>Araneomorphae</taxon>
        <taxon>Entelegynae</taxon>
        <taxon>Araneoidea</taxon>
        <taxon>Araneidae</taxon>
        <taxon>Caerostris</taxon>
    </lineage>
</organism>
<dbReference type="Proteomes" id="UP001054837">
    <property type="component" value="Unassembled WGS sequence"/>
</dbReference>
<feature type="region of interest" description="Disordered" evidence="1">
    <location>
        <begin position="80"/>
        <end position="100"/>
    </location>
</feature>
<protein>
    <submittedName>
        <fullName evidence="2">Uncharacterized protein</fullName>
    </submittedName>
</protein>
<dbReference type="EMBL" id="BPLQ01003393">
    <property type="protein sequence ID" value="GIY00162.1"/>
    <property type="molecule type" value="Genomic_DNA"/>
</dbReference>
<proteinExistence type="predicted"/>
<evidence type="ECO:0000256" key="1">
    <source>
        <dbReference type="SAM" id="MobiDB-lite"/>
    </source>
</evidence>
<reference evidence="2 3" key="1">
    <citation type="submission" date="2021-06" db="EMBL/GenBank/DDBJ databases">
        <title>Caerostris darwini draft genome.</title>
        <authorList>
            <person name="Kono N."/>
            <person name="Arakawa K."/>
        </authorList>
    </citation>
    <scope>NUCLEOTIDE SEQUENCE [LARGE SCALE GENOMIC DNA]</scope>
</reference>
<name>A0AAV4PVH9_9ARAC</name>
<gene>
    <name evidence="2" type="ORF">CDAR_304751</name>
</gene>
<evidence type="ECO:0000313" key="3">
    <source>
        <dbReference type="Proteomes" id="UP001054837"/>
    </source>
</evidence>
<comment type="caution">
    <text evidence="2">The sequence shown here is derived from an EMBL/GenBank/DDBJ whole genome shotgun (WGS) entry which is preliminary data.</text>
</comment>
<keyword evidence="3" id="KW-1185">Reference proteome</keyword>